<evidence type="ECO:0000313" key="7">
    <source>
        <dbReference type="Proteomes" id="UP001494588"/>
    </source>
</evidence>
<dbReference type="NCBIfam" id="NF008365">
    <property type="entry name" value="PRK11161.1"/>
    <property type="match status" value="1"/>
</dbReference>
<keyword evidence="2" id="KW-0238">DNA-binding</keyword>
<dbReference type="PANTHER" id="PTHR24567:SF75">
    <property type="entry name" value="FUMARATE AND NITRATE REDUCTION REGULATORY PROTEIN"/>
    <property type="match status" value="1"/>
</dbReference>
<dbReference type="CDD" id="cd00038">
    <property type="entry name" value="CAP_ED"/>
    <property type="match status" value="1"/>
</dbReference>
<evidence type="ECO:0000256" key="1">
    <source>
        <dbReference type="ARBA" id="ARBA00023015"/>
    </source>
</evidence>
<feature type="domain" description="HTH crp-type" evidence="5">
    <location>
        <begin position="189"/>
        <end position="262"/>
    </location>
</feature>
<dbReference type="PRINTS" id="PR00034">
    <property type="entry name" value="HTHCRP"/>
</dbReference>
<dbReference type="CDD" id="cd00092">
    <property type="entry name" value="HTH_CRP"/>
    <property type="match status" value="1"/>
</dbReference>
<dbReference type="PROSITE" id="PS50042">
    <property type="entry name" value="CNMP_BINDING_3"/>
    <property type="match status" value="1"/>
</dbReference>
<dbReference type="InterPro" id="IPR036388">
    <property type="entry name" value="WH-like_DNA-bd_sf"/>
</dbReference>
<dbReference type="EMBL" id="JAZHGC010000019">
    <property type="protein sequence ID" value="MEM5288569.1"/>
    <property type="molecule type" value="Genomic_DNA"/>
</dbReference>
<dbReference type="SUPFAM" id="SSF51206">
    <property type="entry name" value="cAMP-binding domain-like"/>
    <property type="match status" value="1"/>
</dbReference>
<evidence type="ECO:0000256" key="3">
    <source>
        <dbReference type="ARBA" id="ARBA00023163"/>
    </source>
</evidence>
<dbReference type="InterPro" id="IPR018490">
    <property type="entry name" value="cNMP-bd_dom_sf"/>
</dbReference>
<dbReference type="Pfam" id="PF00027">
    <property type="entry name" value="cNMP_binding"/>
    <property type="match status" value="1"/>
</dbReference>
<feature type="domain" description="Cyclic nucleotide-binding" evidence="4">
    <location>
        <begin position="55"/>
        <end position="125"/>
    </location>
</feature>
<sequence>MLATDLDRDLDTDVAATSPTVRAATVIPIHPVARADKTPQRASRCSTCAMRALCMPAELSAAELARLDAIICATRSVKRGDTLYRAGDAFHSIYAVRAGSFKTVVMHRDGREHVTGFQIAGEALGLDGVGAGQHSCDAIALEDSAVCIIPFAQLEVICREMKPMQHHIYQMMSSEIVRESSQMMLLGTMSAEQRVATFLLNLSRRFKARGFSAAEFHLRMTREEIGCYLGMKLETVSRMFSKFQRERLVDANGKTIRIVDAEGLARV</sequence>
<dbReference type="InterPro" id="IPR050397">
    <property type="entry name" value="Env_Response_Regulators"/>
</dbReference>
<dbReference type="Proteomes" id="UP001494588">
    <property type="component" value="Unassembled WGS sequence"/>
</dbReference>
<reference evidence="6 7" key="1">
    <citation type="submission" date="2024-01" db="EMBL/GenBank/DDBJ databases">
        <title>The diversity of rhizobia nodulating Mimosa spp. in eleven states of Brazil covering several biomes is determined by host plant, location, and edaphic factors.</title>
        <authorList>
            <person name="Rouws L."/>
            <person name="Barauna A."/>
            <person name="Beukes C."/>
            <person name="De Faria S.M."/>
            <person name="Gross E."/>
            <person name="Dos Reis Junior F.B."/>
            <person name="Simon M."/>
            <person name="Maluk M."/>
            <person name="Odee D.W."/>
            <person name="Kenicer G."/>
            <person name="Young J.P.W."/>
            <person name="Reis V.M."/>
            <person name="Zilli J."/>
            <person name="James E.K."/>
        </authorList>
    </citation>
    <scope>NUCLEOTIDE SEQUENCE [LARGE SCALE GENOMIC DNA]</scope>
    <source>
        <strain evidence="6 7">JPY77</strain>
    </source>
</reference>
<dbReference type="Pfam" id="PF13545">
    <property type="entry name" value="HTH_Crp_2"/>
    <property type="match status" value="1"/>
</dbReference>
<evidence type="ECO:0000259" key="4">
    <source>
        <dbReference type="PROSITE" id="PS50042"/>
    </source>
</evidence>
<evidence type="ECO:0000313" key="6">
    <source>
        <dbReference type="EMBL" id="MEM5288569.1"/>
    </source>
</evidence>
<comment type="caution">
    <text evidence="6">The sequence shown here is derived from an EMBL/GenBank/DDBJ whole genome shotgun (WGS) entry which is preliminary data.</text>
</comment>
<dbReference type="SMART" id="SM00100">
    <property type="entry name" value="cNMP"/>
    <property type="match status" value="1"/>
</dbReference>
<protein>
    <submittedName>
        <fullName evidence="6">Fumarate/nitrate reduction transcriptional regulator Fnr</fullName>
    </submittedName>
</protein>
<dbReference type="RefSeq" id="WP_201654945.1">
    <property type="nucleotide sequence ID" value="NZ_CAJHCS010000021.1"/>
</dbReference>
<name>A0ABU9QGL6_9BURK</name>
<organism evidence="6 7">
    <name type="scientific">Paraburkholderia sabiae</name>
    <dbReference type="NCBI Taxonomy" id="273251"/>
    <lineage>
        <taxon>Bacteria</taxon>
        <taxon>Pseudomonadati</taxon>
        <taxon>Pseudomonadota</taxon>
        <taxon>Betaproteobacteria</taxon>
        <taxon>Burkholderiales</taxon>
        <taxon>Burkholderiaceae</taxon>
        <taxon>Paraburkholderia</taxon>
    </lineage>
</organism>
<dbReference type="InterPro" id="IPR000595">
    <property type="entry name" value="cNMP-bd_dom"/>
</dbReference>
<dbReference type="Gene3D" id="1.10.10.10">
    <property type="entry name" value="Winged helix-like DNA-binding domain superfamily/Winged helix DNA-binding domain"/>
    <property type="match status" value="1"/>
</dbReference>
<dbReference type="SUPFAM" id="SSF46785">
    <property type="entry name" value="Winged helix' DNA-binding domain"/>
    <property type="match status" value="1"/>
</dbReference>
<dbReference type="InterPro" id="IPR014710">
    <property type="entry name" value="RmlC-like_jellyroll"/>
</dbReference>
<gene>
    <name evidence="6" type="primary">fnr</name>
    <name evidence="6" type="ORF">V4C55_22855</name>
</gene>
<proteinExistence type="predicted"/>
<dbReference type="PROSITE" id="PS51063">
    <property type="entry name" value="HTH_CRP_2"/>
    <property type="match status" value="1"/>
</dbReference>
<evidence type="ECO:0000256" key="2">
    <source>
        <dbReference type="ARBA" id="ARBA00023125"/>
    </source>
</evidence>
<keyword evidence="1" id="KW-0805">Transcription regulation</keyword>
<dbReference type="Gene3D" id="2.60.120.10">
    <property type="entry name" value="Jelly Rolls"/>
    <property type="match status" value="1"/>
</dbReference>
<keyword evidence="7" id="KW-1185">Reference proteome</keyword>
<dbReference type="SMART" id="SM00419">
    <property type="entry name" value="HTH_CRP"/>
    <property type="match status" value="1"/>
</dbReference>
<dbReference type="InterPro" id="IPR036390">
    <property type="entry name" value="WH_DNA-bd_sf"/>
</dbReference>
<dbReference type="InterPro" id="IPR012318">
    <property type="entry name" value="HTH_CRP"/>
</dbReference>
<dbReference type="PANTHER" id="PTHR24567">
    <property type="entry name" value="CRP FAMILY TRANSCRIPTIONAL REGULATORY PROTEIN"/>
    <property type="match status" value="1"/>
</dbReference>
<keyword evidence="3" id="KW-0804">Transcription</keyword>
<accession>A0ABU9QGL6</accession>
<evidence type="ECO:0000259" key="5">
    <source>
        <dbReference type="PROSITE" id="PS51063"/>
    </source>
</evidence>